<dbReference type="GO" id="GO:0006285">
    <property type="term" value="P:base-excision repair, AP site formation"/>
    <property type="evidence" value="ECO:0007669"/>
    <property type="project" value="TreeGrafter"/>
</dbReference>
<protein>
    <submittedName>
        <fullName evidence="7">Endonuclease iii</fullName>
    </submittedName>
</protein>
<dbReference type="InterPro" id="IPR011257">
    <property type="entry name" value="DNA_glycosylase"/>
</dbReference>
<dbReference type="SUPFAM" id="SSF48150">
    <property type="entry name" value="DNA-glycosylase"/>
    <property type="match status" value="1"/>
</dbReference>
<dbReference type="EMBL" id="JPQZ01000065">
    <property type="protein sequence ID" value="KKO74498.1"/>
    <property type="molecule type" value="Genomic_DNA"/>
</dbReference>
<evidence type="ECO:0000256" key="5">
    <source>
        <dbReference type="ARBA" id="ARBA00023295"/>
    </source>
</evidence>
<dbReference type="VEuPathDB" id="MicrosporidiaDB:NCER_101695"/>
<dbReference type="InterPro" id="IPR003265">
    <property type="entry name" value="HhH-GPD_domain"/>
</dbReference>
<proteinExistence type="predicted"/>
<evidence type="ECO:0000313" key="8">
    <source>
        <dbReference type="Proteomes" id="UP000034350"/>
    </source>
</evidence>
<dbReference type="OrthoDB" id="2099276at2759"/>
<dbReference type="PANTHER" id="PTHR43286">
    <property type="entry name" value="ENDONUCLEASE III-LIKE PROTEIN 1"/>
    <property type="match status" value="1"/>
</dbReference>
<dbReference type="CDD" id="cd00056">
    <property type="entry name" value="ENDO3c"/>
    <property type="match status" value="1"/>
</dbReference>
<dbReference type="OMA" id="WQQFTHL"/>
<dbReference type="SMART" id="SM00478">
    <property type="entry name" value="ENDO3c"/>
    <property type="match status" value="1"/>
</dbReference>
<sequence>MYPFVMDSYYKIKEVRQNLIAPVDVMGCYSVPSTVVDTKLYVLISLILSAQTKDEVTYQTMLNLCLFLNTKESNVRFTPLKVSYKIFSNILYLKINSKIFRYEKKDGKILGPEIELQENRLTLENLVNETNLKQLITPAGCYNKKYETIKSLVHFVLKNGYPSSLSECLSIKGIGRKISILYLNKFYRLEGISVDTHVHRICNLLYICKTKTPDETSKILETIIDMKEWSEFNSVLVGYGQVLCKPRGPKCTECIVKDNCSNFK</sequence>
<dbReference type="AlphaFoldDB" id="A0A0F9WNB2"/>
<dbReference type="GO" id="GO:0016829">
    <property type="term" value="F:lyase activity"/>
    <property type="evidence" value="ECO:0007669"/>
    <property type="project" value="UniProtKB-KW"/>
</dbReference>
<dbReference type="Gene3D" id="1.10.340.30">
    <property type="entry name" value="Hypothetical protein, domain 2"/>
    <property type="match status" value="1"/>
</dbReference>
<keyword evidence="2" id="KW-0378">Hydrolase</keyword>
<dbReference type="VEuPathDB" id="MicrosporidiaDB:AAJ76_650009288"/>
<dbReference type="Gene3D" id="1.10.1670.10">
    <property type="entry name" value="Helix-hairpin-Helix base-excision DNA repair enzymes (C-terminal)"/>
    <property type="match status" value="1"/>
</dbReference>
<evidence type="ECO:0000256" key="4">
    <source>
        <dbReference type="ARBA" id="ARBA00023239"/>
    </source>
</evidence>
<dbReference type="GO" id="GO:0000703">
    <property type="term" value="F:oxidized pyrimidine nucleobase lesion DNA N-glycosylase activity"/>
    <property type="evidence" value="ECO:0007669"/>
    <property type="project" value="TreeGrafter"/>
</dbReference>
<dbReference type="VEuPathDB" id="MicrosporidiaDB:G9O61_00g000750"/>
<dbReference type="GO" id="GO:0005634">
    <property type="term" value="C:nucleus"/>
    <property type="evidence" value="ECO:0007669"/>
    <property type="project" value="TreeGrafter"/>
</dbReference>
<comment type="caution">
    <text evidence="7">The sequence shown here is derived from an EMBL/GenBank/DDBJ whole genome shotgun (WGS) entry which is preliminary data.</text>
</comment>
<keyword evidence="7" id="KW-0255">Endonuclease</keyword>
<keyword evidence="3" id="KW-0234">DNA repair</keyword>
<evidence type="ECO:0000256" key="2">
    <source>
        <dbReference type="ARBA" id="ARBA00022801"/>
    </source>
</evidence>
<evidence type="ECO:0000259" key="6">
    <source>
        <dbReference type="SMART" id="SM00478"/>
    </source>
</evidence>
<dbReference type="GO" id="GO:0003906">
    <property type="term" value="F:DNA-(apurinic or apyrimidinic site) endonuclease activity"/>
    <property type="evidence" value="ECO:0007669"/>
    <property type="project" value="TreeGrafter"/>
</dbReference>
<feature type="domain" description="HhH-GPD" evidence="6">
    <location>
        <begin position="48"/>
        <end position="242"/>
    </location>
</feature>
<dbReference type="GeneID" id="36321150"/>
<evidence type="ECO:0000256" key="1">
    <source>
        <dbReference type="ARBA" id="ARBA00022763"/>
    </source>
</evidence>
<dbReference type="GO" id="GO:0006289">
    <property type="term" value="P:nucleotide-excision repair"/>
    <property type="evidence" value="ECO:0007669"/>
    <property type="project" value="TreeGrafter"/>
</dbReference>
<dbReference type="RefSeq" id="XP_024330240.1">
    <property type="nucleotide sequence ID" value="XM_024476198.1"/>
</dbReference>
<accession>A0A0F9WNB2</accession>
<evidence type="ECO:0000256" key="3">
    <source>
        <dbReference type="ARBA" id="ARBA00023204"/>
    </source>
</evidence>
<dbReference type="Proteomes" id="UP000034350">
    <property type="component" value="Unassembled WGS sequence"/>
</dbReference>
<keyword evidence="4" id="KW-0456">Lyase</keyword>
<keyword evidence="7" id="KW-0540">Nuclease</keyword>
<dbReference type="InterPro" id="IPR023170">
    <property type="entry name" value="HhH_base_excis_C"/>
</dbReference>
<name>A0A0F9WNB2_9MICR</name>
<keyword evidence="5" id="KW-0326">Glycosidase</keyword>
<organism evidence="7 8">
    <name type="scientific">Vairimorpha ceranae</name>
    <dbReference type="NCBI Taxonomy" id="40302"/>
    <lineage>
        <taxon>Eukaryota</taxon>
        <taxon>Fungi</taxon>
        <taxon>Fungi incertae sedis</taxon>
        <taxon>Microsporidia</taxon>
        <taxon>Nosematidae</taxon>
        <taxon>Vairimorpha</taxon>
    </lineage>
</organism>
<keyword evidence="1" id="KW-0227">DNA damage</keyword>
<dbReference type="Pfam" id="PF00730">
    <property type="entry name" value="HhH-GPD"/>
    <property type="match status" value="1"/>
</dbReference>
<keyword evidence="8" id="KW-1185">Reference proteome</keyword>
<reference evidence="7 8" key="1">
    <citation type="journal article" date="2015" name="Environ. Microbiol.">
        <title>Genome analyses suggest the presence of polyploidy and recent human-driven expansions in eight global populations of the honeybee pathogen Nosema ceranae.</title>
        <authorList>
            <person name="Pelin A."/>
            <person name="Selman M."/>
            <person name="Aris-Brosou S."/>
            <person name="Farinelli L."/>
            <person name="Corradi N."/>
        </authorList>
    </citation>
    <scope>NUCLEOTIDE SEQUENCE [LARGE SCALE GENOMIC DNA]</scope>
    <source>
        <strain evidence="7 8">PA08 1199</strain>
    </source>
</reference>
<evidence type="ECO:0000313" key="7">
    <source>
        <dbReference type="EMBL" id="KKO74498.1"/>
    </source>
</evidence>
<gene>
    <name evidence="7" type="ORF">AAJ76_650009288</name>
</gene>
<dbReference type="PANTHER" id="PTHR43286:SF1">
    <property type="entry name" value="ENDONUCLEASE III-LIKE PROTEIN 1"/>
    <property type="match status" value="1"/>
</dbReference>